<name>A0A397PER9_9SPHN</name>
<keyword evidence="1" id="KW-0472">Membrane</keyword>
<protein>
    <submittedName>
        <fullName evidence="2">Uncharacterized protein</fullName>
    </submittedName>
</protein>
<dbReference type="AlphaFoldDB" id="A0A397PER9"/>
<evidence type="ECO:0000313" key="2">
    <source>
        <dbReference type="EMBL" id="RIA46923.1"/>
    </source>
</evidence>
<evidence type="ECO:0000313" key="3">
    <source>
        <dbReference type="Proteomes" id="UP000266568"/>
    </source>
</evidence>
<keyword evidence="3" id="KW-1185">Reference proteome</keyword>
<sequence>MRRARPFLIAIGLALAAFGVLFLLQGLGVVRWPASSAMVGDLIWVNYGAAIAVLGLFLVLVARRLR</sequence>
<comment type="caution">
    <text evidence="2">The sequence shown here is derived from an EMBL/GenBank/DDBJ whole genome shotgun (WGS) entry which is preliminary data.</text>
</comment>
<organism evidence="2 3">
    <name type="scientific">Hephaestia caeni</name>
    <dbReference type="NCBI Taxonomy" id="645617"/>
    <lineage>
        <taxon>Bacteria</taxon>
        <taxon>Pseudomonadati</taxon>
        <taxon>Pseudomonadota</taxon>
        <taxon>Alphaproteobacteria</taxon>
        <taxon>Sphingomonadales</taxon>
        <taxon>Sphingomonadaceae</taxon>
        <taxon>Hephaestia</taxon>
    </lineage>
</organism>
<dbReference type="OrthoDB" id="8374816at2"/>
<proteinExistence type="predicted"/>
<gene>
    <name evidence="2" type="ORF">DFR49_1485</name>
</gene>
<accession>A0A397PER9</accession>
<dbReference type="EMBL" id="QXDC01000002">
    <property type="protein sequence ID" value="RIA46923.1"/>
    <property type="molecule type" value="Genomic_DNA"/>
</dbReference>
<keyword evidence="1" id="KW-0812">Transmembrane</keyword>
<feature type="transmembrane region" description="Helical" evidence="1">
    <location>
        <begin position="42"/>
        <end position="62"/>
    </location>
</feature>
<dbReference type="Proteomes" id="UP000266568">
    <property type="component" value="Unassembled WGS sequence"/>
</dbReference>
<keyword evidence="1" id="KW-1133">Transmembrane helix</keyword>
<dbReference type="RefSeq" id="WP_119034958.1">
    <property type="nucleotide sequence ID" value="NZ_QXDC01000002.1"/>
</dbReference>
<evidence type="ECO:0000256" key="1">
    <source>
        <dbReference type="SAM" id="Phobius"/>
    </source>
</evidence>
<feature type="transmembrane region" description="Helical" evidence="1">
    <location>
        <begin position="7"/>
        <end position="30"/>
    </location>
</feature>
<reference evidence="2 3" key="1">
    <citation type="submission" date="2018-08" db="EMBL/GenBank/DDBJ databases">
        <title>Genomic Encyclopedia of Type Strains, Phase IV (KMG-IV): sequencing the most valuable type-strain genomes for metagenomic binning, comparative biology and taxonomic classification.</title>
        <authorList>
            <person name="Goeker M."/>
        </authorList>
    </citation>
    <scope>NUCLEOTIDE SEQUENCE [LARGE SCALE GENOMIC DNA]</scope>
    <source>
        <strain evidence="2 3">DSM 25527</strain>
    </source>
</reference>